<evidence type="ECO:0000313" key="3">
    <source>
        <dbReference type="EMBL" id="SUZ95680.1"/>
    </source>
</evidence>
<evidence type="ECO:0000256" key="1">
    <source>
        <dbReference type="ARBA" id="ARBA00023235"/>
    </source>
</evidence>
<dbReference type="InterPro" id="IPR006099">
    <property type="entry name" value="MeMalonylCoA_mutase_a/b_cat"/>
</dbReference>
<dbReference type="Gene3D" id="3.20.20.240">
    <property type="entry name" value="Methylmalonyl-CoA mutase"/>
    <property type="match status" value="1"/>
</dbReference>
<reference evidence="3" key="1">
    <citation type="submission" date="2018-05" db="EMBL/GenBank/DDBJ databases">
        <authorList>
            <person name="Lanie J.A."/>
            <person name="Ng W.-L."/>
            <person name="Kazmierczak K.M."/>
            <person name="Andrzejewski T.M."/>
            <person name="Davidsen T.M."/>
            <person name="Wayne K.J."/>
            <person name="Tettelin H."/>
            <person name="Glass J.I."/>
            <person name="Rusch D."/>
            <person name="Podicherti R."/>
            <person name="Tsui H.-C.T."/>
            <person name="Winkler M.E."/>
        </authorList>
    </citation>
    <scope>NUCLEOTIDE SEQUENCE</scope>
</reference>
<dbReference type="SUPFAM" id="SSF51703">
    <property type="entry name" value="Cobalamin (vitamin B12)-dependent enzymes"/>
    <property type="match status" value="1"/>
</dbReference>
<dbReference type="PANTHER" id="PTHR48101:SF1">
    <property type="entry name" value="METHYLMALONYL-COA MUTASE, LARGE SUBUNIT"/>
    <property type="match status" value="1"/>
</dbReference>
<accession>A0A381RUZ2</accession>
<dbReference type="PANTHER" id="PTHR48101">
    <property type="entry name" value="METHYLMALONYL-COA MUTASE, MITOCHONDRIAL-RELATED"/>
    <property type="match status" value="1"/>
</dbReference>
<sequence length="497" mass="55457">MGEKPGKFPFTRGIYSGMYKDRLWSMRQYAGFSSAEESNKRFKFLLEQGVTGLSVAFDLPTQIGYDSDHELAKGEVGRVGVPISTIQDMNILFDDIKLNEVSTSMTINATAPILFALYIVAAENQGVSSKKLMGTIQNDILKEYIARGTYIFPPEPSMRLVIDLLEFANTHTPKWNPISISGYHIREAGSTAVQELAFTIANGITYVSDAIKRGLDPDIFASRISFFFNAHNDLLIEASKFRAARRMWAKIMKNRFNVKNEKAMKCRFHVQTGGSTLSAQDIDNNVVRTTIQALSAILGGTQSLHTNSRDEALSLPTDESAKLALRTQQIIAHESGLTNYPDPLGGSYIIEEMTDKIEKDANEIINDLDNMGGVIEGIESGWIQNEIAQSASRYQNSIDTKERIIVGVNEYKSDNIDNYKTMEINNNSVSIQLNRLKDFKISRDNNLVKEKLNSLHTIALSSQNIIPTIIECVKSKCTIGEISDKLRDIFGEYQSSI</sequence>
<organism evidence="3">
    <name type="scientific">marine metagenome</name>
    <dbReference type="NCBI Taxonomy" id="408172"/>
    <lineage>
        <taxon>unclassified sequences</taxon>
        <taxon>metagenomes</taxon>
        <taxon>ecological metagenomes</taxon>
    </lineage>
</organism>
<proteinExistence type="predicted"/>
<keyword evidence="1" id="KW-0413">Isomerase</keyword>
<dbReference type="EMBL" id="UINC01002345">
    <property type="protein sequence ID" value="SUZ95680.1"/>
    <property type="molecule type" value="Genomic_DNA"/>
</dbReference>
<evidence type="ECO:0000259" key="2">
    <source>
        <dbReference type="Pfam" id="PF01642"/>
    </source>
</evidence>
<feature type="domain" description="Methylmalonyl-CoA mutase alpha/beta chain catalytic" evidence="2">
    <location>
        <begin position="3"/>
        <end position="492"/>
    </location>
</feature>
<dbReference type="Pfam" id="PF01642">
    <property type="entry name" value="MM_CoA_mutase"/>
    <property type="match status" value="1"/>
</dbReference>
<dbReference type="GO" id="GO:0031419">
    <property type="term" value="F:cobalamin binding"/>
    <property type="evidence" value="ECO:0007669"/>
    <property type="project" value="InterPro"/>
</dbReference>
<name>A0A381RUZ2_9ZZZZ</name>
<dbReference type="NCBIfam" id="TIGR00641">
    <property type="entry name" value="acid_CoA_mut_N"/>
    <property type="match status" value="1"/>
</dbReference>
<dbReference type="InterPro" id="IPR006098">
    <property type="entry name" value="MMCoA_mutase_a_cat"/>
</dbReference>
<dbReference type="GO" id="GO:0004494">
    <property type="term" value="F:methylmalonyl-CoA mutase activity"/>
    <property type="evidence" value="ECO:0007669"/>
    <property type="project" value="InterPro"/>
</dbReference>
<dbReference type="InterPro" id="IPR016176">
    <property type="entry name" value="Cbl-dep_enz_cat"/>
</dbReference>
<dbReference type="AlphaFoldDB" id="A0A381RUZ2"/>
<gene>
    <name evidence="3" type="ORF">METZ01_LOCUS48534</name>
</gene>
<protein>
    <recommendedName>
        <fullName evidence="2">Methylmalonyl-CoA mutase alpha/beta chain catalytic domain-containing protein</fullName>
    </recommendedName>
</protein>